<feature type="compositionally biased region" description="Gly residues" evidence="1">
    <location>
        <begin position="1"/>
        <end position="10"/>
    </location>
</feature>
<name>A0A5J5ASF7_9ASTE</name>
<dbReference type="PANTHER" id="PTHR34361">
    <property type="entry name" value="OS08G0157800 PROTEIN"/>
    <property type="match status" value="1"/>
</dbReference>
<protein>
    <submittedName>
        <fullName evidence="2">Uncharacterized protein</fullName>
    </submittedName>
</protein>
<feature type="compositionally biased region" description="Low complexity" evidence="1">
    <location>
        <begin position="11"/>
        <end position="22"/>
    </location>
</feature>
<feature type="region of interest" description="Disordered" evidence="1">
    <location>
        <begin position="1"/>
        <end position="29"/>
    </location>
</feature>
<accession>A0A5J5ASF7</accession>
<dbReference type="AlphaFoldDB" id="A0A5J5ASF7"/>
<evidence type="ECO:0000313" key="2">
    <source>
        <dbReference type="EMBL" id="KAA8533520.1"/>
    </source>
</evidence>
<keyword evidence="3" id="KW-1185">Reference proteome</keyword>
<dbReference type="EMBL" id="CM018041">
    <property type="protein sequence ID" value="KAA8533520.1"/>
    <property type="molecule type" value="Genomic_DNA"/>
</dbReference>
<evidence type="ECO:0000256" key="1">
    <source>
        <dbReference type="SAM" id="MobiDB-lite"/>
    </source>
</evidence>
<organism evidence="2 3">
    <name type="scientific">Nyssa sinensis</name>
    <dbReference type="NCBI Taxonomy" id="561372"/>
    <lineage>
        <taxon>Eukaryota</taxon>
        <taxon>Viridiplantae</taxon>
        <taxon>Streptophyta</taxon>
        <taxon>Embryophyta</taxon>
        <taxon>Tracheophyta</taxon>
        <taxon>Spermatophyta</taxon>
        <taxon>Magnoliopsida</taxon>
        <taxon>eudicotyledons</taxon>
        <taxon>Gunneridae</taxon>
        <taxon>Pentapetalae</taxon>
        <taxon>asterids</taxon>
        <taxon>Cornales</taxon>
        <taxon>Nyssaceae</taxon>
        <taxon>Nyssa</taxon>
    </lineage>
</organism>
<gene>
    <name evidence="2" type="ORF">F0562_031046</name>
</gene>
<dbReference type="Proteomes" id="UP000325577">
    <property type="component" value="Linkage Group LG18"/>
</dbReference>
<reference evidence="2 3" key="1">
    <citation type="submission" date="2019-09" db="EMBL/GenBank/DDBJ databases">
        <title>A chromosome-level genome assembly of the Chinese tupelo Nyssa sinensis.</title>
        <authorList>
            <person name="Yang X."/>
            <person name="Kang M."/>
            <person name="Yang Y."/>
            <person name="Xiong H."/>
            <person name="Wang M."/>
            <person name="Zhang Z."/>
            <person name="Wang Z."/>
            <person name="Wu H."/>
            <person name="Ma T."/>
            <person name="Liu J."/>
            <person name="Xi Z."/>
        </authorList>
    </citation>
    <scope>NUCLEOTIDE SEQUENCE [LARGE SCALE GENOMIC DNA]</scope>
    <source>
        <strain evidence="2">J267</strain>
        <tissue evidence="2">Leaf</tissue>
    </source>
</reference>
<proteinExistence type="predicted"/>
<dbReference type="OrthoDB" id="611935at2759"/>
<sequence length="1095" mass="120325">MGLGSLGNGGSSSSSSNLSASAPPFSVDRSNPKPPLFHLTESFSSSFHNWQYSHSSASTPDFFGNPVTEVDSIRTTYLPSMNDHLYSGSQSISSPSTHWPPLNPTVKNETNAFSYLQYSGGIPTNHVDSKPYYPSYVPPVDDDTPLVSLNEPSYDLLSSSLVVPLDGSSQVDYTESLSGLEYTTQWGGFWNGLADREQGKRLELDRSFCSEEMDVAGSYAYKDYMKQGACIAQSLRKCEQEAAIPQRKSVNVLGRENCDVSLSTGQLDGKPFLVQNPTFIPVESSRTSLLGSTSILPESHLQGPSLESAMNSLNSQKPPNPSYEKCFQPDKISVTKHFPALVIRPPPIGTTSTAPKAVPSETVNYIHNNAAVNSKEFDGHNSTKIKVLDLPQSSEFKERLWDTSQLCFHLGTNDPIFVASFSDKKEELTSNLVGKDAVAHTFKSRSGFEFPDINVPDGFALAVDGAKTVSSVENPTESLDHHNPAVDSPCWKGAPTSHFSPFEVSKVGTPQDLMNTFEASNSLNIQGTQILPLDTDDTVKISFQKPCEDSVHHENECGGNGSSVSPNRSLSANCAAKQHRSDAVNAGLDCPNLSTCNGVQFSTDVDYPRKEYNLPNDSKPSPTKQLNLEEGDFTSKIMFKLEAGVADIEMDTIDASEDGCVPFNAMEYVSCFPSGEDGSKPTKLHGRVSTPKINVQMLVNAMHNLSELLLFHCSNDATVLNEQDRVALEHAINNLNVCISQKTAHMTPTLKSVLPQQGISLKFGELPDFHEGDGAGRPKVTRAVAANSHDQLDCQHMHEEKRNSNAHSKKVHKFPDFVSLRDDADVVRDDCMVQAIKKVLNENFHSEEEIQPQALLYKNLWLEAEAAVCSINYRARFDRLKIEMERCKLHGAKEFSEDARAVEKLPISGVCPDPLPISGVSPDPDITHKLTTEAKDSPIQYTSIQDSPISSTTSLVDDVEASTMARFHILKCRGDNSNSKNMERQQLPEVDDAAFAVKRKCWPFVGYQSEGGILDVELEPLMQHHGGNHSGENFGFYIDGSDYETVKDFRACVTDDPVTQSCRNNRLENQLPSGCYDSSSSDWEHVLKDEFPLQN</sequence>
<evidence type="ECO:0000313" key="3">
    <source>
        <dbReference type="Proteomes" id="UP000325577"/>
    </source>
</evidence>
<dbReference type="PANTHER" id="PTHR34361:SF2">
    <property type="entry name" value="OS08G0157800 PROTEIN"/>
    <property type="match status" value="1"/>
</dbReference>